<evidence type="ECO:0000313" key="2">
    <source>
        <dbReference type="Proteomes" id="UP000009081"/>
    </source>
</evidence>
<sequence length="89" mass="9539">MSGLGPVDRLRGDIDDLERIVLDIEFGAVRVEATEIVGRLKGAVATLDALLSAVLPDGADELLDDPEALLLRVRQRLGEEPEDPAPGPR</sequence>
<dbReference type="RefSeq" id="WP_012753861.1">
    <property type="nucleotide sequence ID" value="NC_012811.1"/>
</dbReference>
<accession>C5B4M4</accession>
<reference evidence="1 2" key="1">
    <citation type="journal article" date="2009" name="PLoS ONE">
        <title>Methylobacterium genome sequences: a reference blueprint to investigate microbial metabolism of C1 compounds from natural and industrial sources.</title>
        <authorList>
            <person name="Vuilleumier S."/>
            <person name="Chistoserdova L."/>
            <person name="Lee M.-C."/>
            <person name="Bringel F."/>
            <person name="Lajus A."/>
            <person name="Zhou Y."/>
            <person name="Gourion B."/>
            <person name="Barbe V."/>
            <person name="Chang J."/>
            <person name="Cruveiller S."/>
            <person name="Dossat C."/>
            <person name="Gillett W."/>
            <person name="Gruffaz C."/>
            <person name="Haugen E."/>
            <person name="Hourcade E."/>
            <person name="Levy R."/>
            <person name="Mangenot S."/>
            <person name="Muller E."/>
            <person name="Nadalig T."/>
            <person name="Pagni M."/>
            <person name="Penny C."/>
            <person name="Peyraud R."/>
            <person name="Robinson D.G."/>
            <person name="Roche D."/>
            <person name="Rouy Z."/>
            <person name="Saenampechek C."/>
            <person name="Salvignol G."/>
            <person name="Vallenet D."/>
            <person name="Wu Z."/>
            <person name="Marx C.J."/>
            <person name="Vorholt J.A."/>
            <person name="Olson M.V."/>
            <person name="Kaul R."/>
            <person name="Weissenbach J."/>
            <person name="Medigue C."/>
            <person name="Lidstrom M.E."/>
        </authorList>
    </citation>
    <scope>NUCLEOTIDE SEQUENCE [LARGE SCALE GENOMIC DNA]</scope>
    <source>
        <strain evidence="2">ATCC 14718 / DSM 1338 / JCM 2805 / NCIMB 9133 / AM1</strain>
    </source>
</reference>
<keyword evidence="1" id="KW-0614">Plasmid</keyword>
<dbReference type="Proteomes" id="UP000009081">
    <property type="component" value="Plasmid megaplasmid"/>
</dbReference>
<keyword evidence="2" id="KW-1185">Reference proteome</keyword>
<geneLocation type="plasmid" evidence="1 2">
    <name>megaplasmid</name>
</geneLocation>
<dbReference type="KEGG" id="mea:Mex_2p0559"/>
<protein>
    <submittedName>
        <fullName evidence="1">Uncharacterized protein</fullName>
    </submittedName>
</protein>
<dbReference type="EMBL" id="CP001511">
    <property type="protein sequence ID" value="ACS43406.1"/>
    <property type="molecule type" value="Genomic_DNA"/>
</dbReference>
<gene>
    <name evidence="1" type="ordered locus">MexAM1_META2p0559</name>
</gene>
<organism evidence="1 2">
    <name type="scientific">Methylorubrum extorquens (strain ATCC 14718 / DSM 1338 / JCM 2805 / NCIMB 9133 / AM1)</name>
    <name type="common">Methylobacterium extorquens</name>
    <dbReference type="NCBI Taxonomy" id="272630"/>
    <lineage>
        <taxon>Bacteria</taxon>
        <taxon>Pseudomonadati</taxon>
        <taxon>Pseudomonadota</taxon>
        <taxon>Alphaproteobacteria</taxon>
        <taxon>Hyphomicrobiales</taxon>
        <taxon>Methylobacteriaceae</taxon>
        <taxon>Methylorubrum</taxon>
    </lineage>
</organism>
<dbReference type="AlphaFoldDB" id="C5B4M4"/>
<name>C5B4M4_METEA</name>
<proteinExistence type="predicted"/>
<dbReference type="HOGENOM" id="CLU_2451176_0_0_5"/>
<evidence type="ECO:0000313" key="1">
    <source>
        <dbReference type="EMBL" id="ACS43406.1"/>
    </source>
</evidence>